<gene>
    <name evidence="1" type="ORF">FB45DRAFT_351362</name>
</gene>
<accession>A0AAD7C705</accession>
<proteinExistence type="predicted"/>
<name>A0AAD7C705_9AGAR</name>
<protein>
    <submittedName>
        <fullName evidence="1">Uncharacterized protein</fullName>
    </submittedName>
</protein>
<keyword evidence="2" id="KW-1185">Reference proteome</keyword>
<reference evidence="1" key="1">
    <citation type="submission" date="2023-03" db="EMBL/GenBank/DDBJ databases">
        <title>Massive genome expansion in bonnet fungi (Mycena s.s.) driven by repeated elements and novel gene families across ecological guilds.</title>
        <authorList>
            <consortium name="Lawrence Berkeley National Laboratory"/>
            <person name="Harder C.B."/>
            <person name="Miyauchi S."/>
            <person name="Viragh M."/>
            <person name="Kuo A."/>
            <person name="Thoen E."/>
            <person name="Andreopoulos B."/>
            <person name="Lu D."/>
            <person name="Skrede I."/>
            <person name="Drula E."/>
            <person name="Henrissat B."/>
            <person name="Morin E."/>
            <person name="Kohler A."/>
            <person name="Barry K."/>
            <person name="LaButti K."/>
            <person name="Morin E."/>
            <person name="Salamov A."/>
            <person name="Lipzen A."/>
            <person name="Mereny Z."/>
            <person name="Hegedus B."/>
            <person name="Baldrian P."/>
            <person name="Stursova M."/>
            <person name="Weitz H."/>
            <person name="Taylor A."/>
            <person name="Grigoriev I.V."/>
            <person name="Nagy L.G."/>
            <person name="Martin F."/>
            <person name="Kauserud H."/>
        </authorList>
    </citation>
    <scope>NUCLEOTIDE SEQUENCE</scope>
    <source>
        <strain evidence="1">9284</strain>
    </source>
</reference>
<organism evidence="1 2">
    <name type="scientific">Roridomyces roridus</name>
    <dbReference type="NCBI Taxonomy" id="1738132"/>
    <lineage>
        <taxon>Eukaryota</taxon>
        <taxon>Fungi</taxon>
        <taxon>Dikarya</taxon>
        <taxon>Basidiomycota</taxon>
        <taxon>Agaricomycotina</taxon>
        <taxon>Agaricomycetes</taxon>
        <taxon>Agaricomycetidae</taxon>
        <taxon>Agaricales</taxon>
        <taxon>Marasmiineae</taxon>
        <taxon>Mycenaceae</taxon>
        <taxon>Roridomyces</taxon>
    </lineage>
</organism>
<dbReference type="AlphaFoldDB" id="A0AAD7C705"/>
<sequence>MPPIRGWIALFINFISRWPWASLGRLFLALAKYSSLGCSSVSPSRRPSLIPGPSLVPVICAPTIIMFHYVDNSVKTLLVRLQELKETYINLKKLVDAGDFEAIDDKLENELGFRKLSQLSLKFRPERERDCVCVREREVNGA</sequence>
<evidence type="ECO:0000313" key="2">
    <source>
        <dbReference type="Proteomes" id="UP001221142"/>
    </source>
</evidence>
<evidence type="ECO:0000313" key="1">
    <source>
        <dbReference type="EMBL" id="KAJ7640972.1"/>
    </source>
</evidence>
<dbReference type="Proteomes" id="UP001221142">
    <property type="component" value="Unassembled WGS sequence"/>
</dbReference>
<dbReference type="EMBL" id="JARKIF010000004">
    <property type="protein sequence ID" value="KAJ7640972.1"/>
    <property type="molecule type" value="Genomic_DNA"/>
</dbReference>
<comment type="caution">
    <text evidence="1">The sequence shown here is derived from an EMBL/GenBank/DDBJ whole genome shotgun (WGS) entry which is preliminary data.</text>
</comment>